<proteinExistence type="predicted"/>
<sequence length="75" mass="8289">MRNLLAVLMILTIWSAPAAALWDGGHMRIAAMAWEQTTPGARAEASRLIKLNPDYGTWLAAEPKKPDGTREDVDR</sequence>
<dbReference type="Proteomes" id="UP001058098">
    <property type="component" value="Plasmid pOM4"/>
</dbReference>
<gene>
    <name evidence="2" type="ORF">IHQ72_36200</name>
</gene>
<name>A0ABY5R710_9HYPH</name>
<organism evidence="2 3">
    <name type="scientific">Mesorhizobium onobrychidis</name>
    <dbReference type="NCBI Taxonomy" id="2775404"/>
    <lineage>
        <taxon>Bacteria</taxon>
        <taxon>Pseudomonadati</taxon>
        <taxon>Pseudomonadota</taxon>
        <taxon>Alphaproteobacteria</taxon>
        <taxon>Hyphomicrobiales</taxon>
        <taxon>Phyllobacteriaceae</taxon>
        <taxon>Mesorhizobium</taxon>
    </lineage>
</organism>
<evidence type="ECO:0000313" key="2">
    <source>
        <dbReference type="EMBL" id="UVC19343.1"/>
    </source>
</evidence>
<keyword evidence="2" id="KW-0614">Plasmid</keyword>
<protein>
    <submittedName>
        <fullName evidence="2">Uncharacterized protein</fullName>
    </submittedName>
</protein>
<feature type="chain" id="PRO_5045425725" evidence="1">
    <location>
        <begin position="19"/>
        <end position="75"/>
    </location>
</feature>
<feature type="signal peptide" evidence="1">
    <location>
        <begin position="1"/>
        <end position="18"/>
    </location>
</feature>
<geneLocation type="plasmid" evidence="2 3">
    <name>pOM4</name>
</geneLocation>
<keyword evidence="1" id="KW-0732">Signal</keyword>
<evidence type="ECO:0000313" key="3">
    <source>
        <dbReference type="Proteomes" id="UP001058098"/>
    </source>
</evidence>
<dbReference type="EMBL" id="CP062230">
    <property type="protein sequence ID" value="UVC19343.1"/>
    <property type="molecule type" value="Genomic_DNA"/>
</dbReference>
<reference evidence="2" key="1">
    <citation type="submission" date="2020-09" db="EMBL/GenBank/DDBJ databases">
        <title>Rhizobia associated with sainfoin plants.</title>
        <authorList>
            <person name="Asharfi S."/>
            <person name="Kuzmanovic N."/>
            <person name="Bunk B."/>
            <person name="Sproeer C."/>
            <person name="Becker M."/>
            <person name="Thuenen T."/>
        </authorList>
    </citation>
    <scope>NUCLEOTIDE SEQUENCE</scope>
    <source>
        <strain evidence="2">OM4</strain>
        <plasmid evidence="2">pOM4</plasmid>
    </source>
</reference>
<accession>A0ABY5R710</accession>
<evidence type="ECO:0000256" key="1">
    <source>
        <dbReference type="SAM" id="SignalP"/>
    </source>
</evidence>
<keyword evidence="3" id="KW-1185">Reference proteome</keyword>